<gene>
    <name evidence="2" type="ORF">NCTC13067_00375</name>
</gene>
<reference evidence="2 3" key="1">
    <citation type="submission" date="2018-06" db="EMBL/GenBank/DDBJ databases">
        <authorList>
            <consortium name="Pathogen Informatics"/>
            <person name="Doyle S."/>
        </authorList>
    </citation>
    <scope>NUCLEOTIDE SEQUENCE [LARGE SCALE GENOMIC DNA]</scope>
    <source>
        <strain evidence="2 3">NCTC13067</strain>
    </source>
</reference>
<organism evidence="2 3">
    <name type="scientific">Prevotella denticola</name>
    <dbReference type="NCBI Taxonomy" id="28129"/>
    <lineage>
        <taxon>Bacteria</taxon>
        <taxon>Pseudomonadati</taxon>
        <taxon>Bacteroidota</taxon>
        <taxon>Bacteroidia</taxon>
        <taxon>Bacteroidales</taxon>
        <taxon>Prevotellaceae</taxon>
        <taxon>Prevotella</taxon>
    </lineage>
</organism>
<dbReference type="Proteomes" id="UP000255469">
    <property type="component" value="Unassembled WGS sequence"/>
</dbReference>
<dbReference type="RefSeq" id="WP_025068001.1">
    <property type="nucleotide sequence ID" value="NZ_CAUVPN010000026.1"/>
</dbReference>
<keyword evidence="1" id="KW-0472">Membrane</keyword>
<protein>
    <submittedName>
        <fullName evidence="2">Uncharacterized protein</fullName>
    </submittedName>
</protein>
<feature type="transmembrane region" description="Helical" evidence="1">
    <location>
        <begin position="61"/>
        <end position="83"/>
    </location>
</feature>
<dbReference type="AlphaFoldDB" id="A0A379E1V2"/>
<evidence type="ECO:0000256" key="1">
    <source>
        <dbReference type="SAM" id="Phobius"/>
    </source>
</evidence>
<feature type="transmembrane region" description="Helical" evidence="1">
    <location>
        <begin position="227"/>
        <end position="248"/>
    </location>
</feature>
<keyword evidence="1" id="KW-0812">Transmembrane</keyword>
<name>A0A379E1V2_9BACT</name>
<keyword evidence="1" id="KW-1133">Transmembrane helix</keyword>
<proteinExistence type="predicted"/>
<evidence type="ECO:0000313" key="3">
    <source>
        <dbReference type="Proteomes" id="UP000255469"/>
    </source>
</evidence>
<feature type="transmembrane region" description="Helical" evidence="1">
    <location>
        <begin position="164"/>
        <end position="185"/>
    </location>
</feature>
<sequence>MKKFDLNRFGKVMSRLILVRRRSLTNTFSGFAITFFIIAMLNSQPFYWTALSHEEMAWNLAGAQNFIGIICLVAFFVIATMVIKDLSARQSRLNEMMLPATNLEKFLARVLLVTIAFPAVIMAAFLAADCAQQLLNMMIHHGGRASLIGAFSQFPMMNTGPTPLWAKLEAMLLSNAFAILGGMLFRKTAWLKTVAAMTIIAISVLAGITLFAFLIQTNTDYVVYLPDTLWCHIINNIVCWALIILMYWGSYKLYTRMQVINNRWINI</sequence>
<evidence type="ECO:0000313" key="2">
    <source>
        <dbReference type="EMBL" id="SUB86727.1"/>
    </source>
</evidence>
<accession>A0A379E1V2</accession>
<feature type="transmembrane region" description="Helical" evidence="1">
    <location>
        <begin position="106"/>
        <end position="128"/>
    </location>
</feature>
<feature type="transmembrane region" description="Helical" evidence="1">
    <location>
        <begin position="194"/>
        <end position="215"/>
    </location>
</feature>
<feature type="transmembrane region" description="Helical" evidence="1">
    <location>
        <begin position="23"/>
        <end position="41"/>
    </location>
</feature>
<dbReference type="EMBL" id="UGTM01000001">
    <property type="protein sequence ID" value="SUB86727.1"/>
    <property type="molecule type" value="Genomic_DNA"/>
</dbReference>